<feature type="domain" description="CBS" evidence="5">
    <location>
        <begin position="279"/>
        <end position="335"/>
    </location>
</feature>
<evidence type="ECO:0000256" key="2">
    <source>
        <dbReference type="ARBA" id="ARBA00023122"/>
    </source>
</evidence>
<protein>
    <recommendedName>
        <fullName evidence="5">CBS domain-containing protein</fullName>
    </recommendedName>
</protein>
<organism evidence="6">
    <name type="scientific">Araucaria cunninghamii</name>
    <name type="common">Hoop pine</name>
    <name type="synonym">Moreton Bay pine</name>
    <dbReference type="NCBI Taxonomy" id="56994"/>
    <lineage>
        <taxon>Eukaryota</taxon>
        <taxon>Viridiplantae</taxon>
        <taxon>Streptophyta</taxon>
        <taxon>Embryophyta</taxon>
        <taxon>Tracheophyta</taxon>
        <taxon>Spermatophyta</taxon>
        <taxon>Pinopsida</taxon>
        <taxon>Pinidae</taxon>
        <taxon>Conifers II</taxon>
        <taxon>Araucariales</taxon>
        <taxon>Araucariaceae</taxon>
        <taxon>Araucaria</taxon>
    </lineage>
</organism>
<dbReference type="SUPFAM" id="SSF54631">
    <property type="entry name" value="CBS-domain pair"/>
    <property type="match status" value="2"/>
</dbReference>
<dbReference type="InterPro" id="IPR000644">
    <property type="entry name" value="CBS_dom"/>
</dbReference>
<evidence type="ECO:0000313" key="6">
    <source>
        <dbReference type="EMBL" id="JAG97399.1"/>
    </source>
</evidence>
<accession>A0A0D6R3K9</accession>
<evidence type="ECO:0000256" key="4">
    <source>
        <dbReference type="SAM" id="Phobius"/>
    </source>
</evidence>
<dbReference type="EMBL" id="GCKF01033380">
    <property type="protein sequence ID" value="JAG97399.1"/>
    <property type="molecule type" value="Transcribed_RNA"/>
</dbReference>
<keyword evidence="1" id="KW-0677">Repeat</keyword>
<evidence type="ECO:0000256" key="1">
    <source>
        <dbReference type="ARBA" id="ARBA00022737"/>
    </source>
</evidence>
<feature type="transmembrane region" description="Helical" evidence="4">
    <location>
        <begin position="149"/>
        <end position="169"/>
    </location>
</feature>
<evidence type="ECO:0000259" key="5">
    <source>
        <dbReference type="PROSITE" id="PS51371"/>
    </source>
</evidence>
<dbReference type="PANTHER" id="PTHR13780">
    <property type="entry name" value="AMP-ACTIVATED PROTEIN KINASE, GAMMA REGULATORY SUBUNIT"/>
    <property type="match status" value="1"/>
</dbReference>
<feature type="transmembrane region" description="Helical" evidence="4">
    <location>
        <begin position="115"/>
        <end position="143"/>
    </location>
</feature>
<proteinExistence type="predicted"/>
<dbReference type="SMART" id="SM00116">
    <property type="entry name" value="CBS"/>
    <property type="match status" value="3"/>
</dbReference>
<name>A0A0D6R3K9_ARACU</name>
<keyword evidence="4" id="KW-1133">Transmembrane helix</keyword>
<feature type="domain" description="CBS" evidence="5">
    <location>
        <begin position="199"/>
        <end position="257"/>
    </location>
</feature>
<reference evidence="6" key="1">
    <citation type="submission" date="2015-03" db="EMBL/GenBank/DDBJ databases">
        <title>A transcriptome of Araucaria cunninghamii, an australian fine timber species.</title>
        <authorList>
            <person name="Jing Yi C.J.Y."/>
            <person name="Yin San L.Y.S."/>
            <person name="Abdul Karim S.S."/>
            <person name="Wan Azmi N.N."/>
            <person name="Hercus R.R."/>
            <person name="Croft L.L."/>
        </authorList>
    </citation>
    <scope>NUCLEOTIDE SEQUENCE</scope>
    <source>
        <strain evidence="6">MI0301</strain>
        <tissue evidence="6">Leaf</tissue>
    </source>
</reference>
<dbReference type="InterPro" id="IPR050511">
    <property type="entry name" value="AMPK_gamma/SDS23_families"/>
</dbReference>
<dbReference type="PANTHER" id="PTHR13780:SF47">
    <property type="entry name" value="SNF1-RELATED PROTEIN KINASE REGULATORY SUBUNIT GAMMA-1-LIKE"/>
    <property type="match status" value="1"/>
</dbReference>
<dbReference type="PROSITE" id="PS51371">
    <property type="entry name" value="CBS"/>
    <property type="match status" value="3"/>
</dbReference>
<dbReference type="InterPro" id="IPR046342">
    <property type="entry name" value="CBS_dom_sf"/>
</dbReference>
<keyword evidence="4" id="KW-0812">Transmembrane</keyword>
<keyword evidence="2 3" id="KW-0129">CBS domain</keyword>
<feature type="domain" description="CBS" evidence="5">
    <location>
        <begin position="49"/>
        <end position="115"/>
    </location>
</feature>
<evidence type="ECO:0000256" key="3">
    <source>
        <dbReference type="PROSITE-ProRule" id="PRU00703"/>
    </source>
</evidence>
<dbReference type="Gene3D" id="3.10.580.10">
    <property type="entry name" value="CBS-domain"/>
    <property type="match status" value="2"/>
</dbReference>
<keyword evidence="4" id="KW-0472">Membrane</keyword>
<dbReference type="CDD" id="cd02205">
    <property type="entry name" value="CBS_pair_SF"/>
    <property type="match status" value="1"/>
</dbReference>
<dbReference type="AlphaFoldDB" id="A0A0D6R3K9"/>
<dbReference type="Pfam" id="PF00571">
    <property type="entry name" value="CBS"/>
    <property type="match status" value="3"/>
</dbReference>
<sequence length="349" mass="37623">MSVALLNEKAIMPDRDYYEIVQARKRLPNGLQEALNNAFAKIPVSFFPEVPGGKVIEIPADTSIADAVQILSEHNILSAPVRNPEADDNTVWYDRYLGMLDYSAIIFWVLENAELAAVALAAGSATAAGMGVGAVGALGAIALGTTGPAAVAGLTIAAFGAAVAGGLVVDKHVGKDAPAAADYLGEDFYKVILQEEPFKSTTVICIDGKEPVLEAFKRMNEKQIGGLPVVQGPTNKIIGNISMRDIRFLLLHQELFSRFRQLTAVDFMRTVASTTGSSVMMPPITCTYGTSLGDVIEILSTKCIHRVHLVDEQDVVLGVITLRDVISCFVSEPERYFENYFGFFSSESR</sequence>